<evidence type="ECO:0000256" key="1">
    <source>
        <dbReference type="SAM" id="MobiDB-lite"/>
    </source>
</evidence>
<name>A0A409YCW4_9AGAR</name>
<feature type="region of interest" description="Disordered" evidence="1">
    <location>
        <begin position="1"/>
        <end position="40"/>
    </location>
</feature>
<organism evidence="2 3">
    <name type="scientific">Gymnopilus dilepis</name>
    <dbReference type="NCBI Taxonomy" id="231916"/>
    <lineage>
        <taxon>Eukaryota</taxon>
        <taxon>Fungi</taxon>
        <taxon>Dikarya</taxon>
        <taxon>Basidiomycota</taxon>
        <taxon>Agaricomycotina</taxon>
        <taxon>Agaricomycetes</taxon>
        <taxon>Agaricomycetidae</taxon>
        <taxon>Agaricales</taxon>
        <taxon>Agaricineae</taxon>
        <taxon>Hymenogastraceae</taxon>
        <taxon>Gymnopilus</taxon>
    </lineage>
</organism>
<dbReference type="Proteomes" id="UP000284706">
    <property type="component" value="Unassembled WGS sequence"/>
</dbReference>
<dbReference type="AlphaFoldDB" id="A0A409YCW4"/>
<comment type="caution">
    <text evidence="2">The sequence shown here is derived from an EMBL/GenBank/DDBJ whole genome shotgun (WGS) entry which is preliminary data.</text>
</comment>
<dbReference type="OrthoDB" id="3191568at2759"/>
<proteinExistence type="predicted"/>
<evidence type="ECO:0000313" key="3">
    <source>
        <dbReference type="Proteomes" id="UP000284706"/>
    </source>
</evidence>
<protein>
    <submittedName>
        <fullName evidence="2">Uncharacterized protein</fullName>
    </submittedName>
</protein>
<sequence>MNVTNPFTSGGWYPQDEPNGFPLQNPSEPPTFGALPSQGQPSSSQWNFVFHMSNFTTLNAIVTGPRNLKFFEVQTAGETTMVSKHNGFLARVKWDGSSSVEILTGGSSTNQSLSSYLRLSNDGMYRTMIIAGKSYIWLKHRSGGYIMSRLGPSSRTDLVEVRRSSDGTKLTLTMQSEAFREGLLEPCAVAVVLLYSNLALE</sequence>
<keyword evidence="3" id="KW-1185">Reference proteome</keyword>
<accession>A0A409YCW4</accession>
<gene>
    <name evidence="2" type="ORF">CVT26_012474</name>
</gene>
<dbReference type="EMBL" id="NHYE01000982">
    <property type="protein sequence ID" value="PPR00839.1"/>
    <property type="molecule type" value="Genomic_DNA"/>
</dbReference>
<dbReference type="InParanoid" id="A0A409YCW4"/>
<evidence type="ECO:0000313" key="2">
    <source>
        <dbReference type="EMBL" id="PPR00839.1"/>
    </source>
</evidence>
<reference evidence="2 3" key="1">
    <citation type="journal article" date="2018" name="Evol. Lett.">
        <title>Horizontal gene cluster transfer increased hallucinogenic mushroom diversity.</title>
        <authorList>
            <person name="Reynolds H.T."/>
            <person name="Vijayakumar V."/>
            <person name="Gluck-Thaler E."/>
            <person name="Korotkin H.B."/>
            <person name="Matheny P.B."/>
            <person name="Slot J.C."/>
        </authorList>
    </citation>
    <scope>NUCLEOTIDE SEQUENCE [LARGE SCALE GENOMIC DNA]</scope>
    <source>
        <strain evidence="2 3">SRW20</strain>
    </source>
</reference>